<evidence type="ECO:0000313" key="3">
    <source>
        <dbReference type="Proteomes" id="UP000006272"/>
    </source>
</evidence>
<keyword evidence="1" id="KW-0732">Signal</keyword>
<reference evidence="2 3" key="1">
    <citation type="submission" date="2012-07" db="EMBL/GenBank/DDBJ databases">
        <title>Draft genome sequence of Desulfovibrio magneticus str. Maddingley MBC34 obtained from a metagenomic sequence of a methanogenic enrichment isolated from coal-seam formation water in Victoria, Australia.</title>
        <authorList>
            <person name="Greenfield P."/>
            <person name="Hendry P."/>
            <person name="Li D."/>
            <person name="Rosewarne C.P."/>
            <person name="Tran-Dinh N."/>
            <person name="Elbourne L.D.H."/>
            <person name="Paulsen I.T."/>
            <person name="Midgley D.J."/>
        </authorList>
    </citation>
    <scope>NUCLEOTIDE SEQUENCE [LARGE SCALE GENOMIC DNA]</scope>
    <source>
        <strain evidence="3">Maddingley MBC34</strain>
    </source>
</reference>
<dbReference type="PATRIC" id="fig|1206767.3.peg.2846"/>
<dbReference type="Proteomes" id="UP000006272">
    <property type="component" value="Unassembled WGS sequence"/>
</dbReference>
<dbReference type="AlphaFoldDB" id="K6GBD4"/>
<organism evidence="2 3">
    <name type="scientific">Solidesulfovibrio magneticus str. Maddingley MBC34</name>
    <dbReference type="NCBI Taxonomy" id="1206767"/>
    <lineage>
        <taxon>Bacteria</taxon>
        <taxon>Pseudomonadati</taxon>
        <taxon>Thermodesulfobacteriota</taxon>
        <taxon>Desulfovibrionia</taxon>
        <taxon>Desulfovibrionales</taxon>
        <taxon>Desulfovibrionaceae</taxon>
        <taxon>Solidesulfovibrio</taxon>
    </lineage>
</organism>
<dbReference type="InterPro" id="IPR059232">
    <property type="entry name" value="Porin_put"/>
</dbReference>
<name>K6GBD4_9BACT</name>
<feature type="chain" id="PRO_5003891237" description="Outer membrane homotrimeric porin" evidence="1">
    <location>
        <begin position="27"/>
        <end position="478"/>
    </location>
</feature>
<sequence length="478" mass="50870">MPRFRFAAVCRVMACLVFGFVGPAEASTVAMYGDFRVQGTFFANQNYTGWNASGTQTEDRLNMWQRLRLHADFTANENLSFRLGLWVNNQTWGHGELTAANPTVAIQPNQAYLQFTVPQTSITVTAGYQPLSLPHSSVFYDSVVLGTDSGNSDAAALVVNAPLIEGKLSATTGYARLVDTNRTYDTTTTQVGDEFDLAFLTLPLTVSGLQLTPWGALGLLGRAAALPSPLANGLLAAGASLTPSGYANNQNAAVWTGASLTAELPAQFKVYGDTVYGNVAWADRARCGRQGWFTDLALEYDGFTAFAPQLLGWAGSGEDASLSNGSERLPSIVTQWGPRGSFLFSADQYLTQSSMSTTPQGSMGLVLNFDRISLLPGLTSVLAFSYAAGTNSPAGLRKAVAVTGGPGAYVAMGQDLAQGERLYSVGSEHVYALSDAVKLIVETGWARGEGFRGSIWGQRMVNQAGNAWQGALGLIYTF</sequence>
<dbReference type="NCBIfam" id="NF033939">
    <property type="entry name" value="DESULF_POR1"/>
    <property type="match status" value="1"/>
</dbReference>
<evidence type="ECO:0008006" key="4">
    <source>
        <dbReference type="Google" id="ProtNLM"/>
    </source>
</evidence>
<protein>
    <recommendedName>
        <fullName evidence="4">Outer membrane homotrimeric porin</fullName>
    </recommendedName>
</protein>
<evidence type="ECO:0000256" key="1">
    <source>
        <dbReference type="SAM" id="SignalP"/>
    </source>
</evidence>
<proteinExistence type="predicted"/>
<evidence type="ECO:0000313" key="2">
    <source>
        <dbReference type="EMBL" id="EKO38409.1"/>
    </source>
</evidence>
<dbReference type="EMBL" id="ALAO01000252">
    <property type="protein sequence ID" value="EKO38409.1"/>
    <property type="molecule type" value="Genomic_DNA"/>
</dbReference>
<gene>
    <name evidence="2" type="ORF">B193_2898</name>
</gene>
<feature type="signal peptide" evidence="1">
    <location>
        <begin position="1"/>
        <end position="26"/>
    </location>
</feature>
<comment type="caution">
    <text evidence="2">The sequence shown here is derived from an EMBL/GenBank/DDBJ whole genome shotgun (WGS) entry which is preliminary data.</text>
</comment>
<accession>K6GBD4</accession>